<dbReference type="EMBL" id="BLLF01000626">
    <property type="protein sequence ID" value="GFH13555.1"/>
    <property type="molecule type" value="Genomic_DNA"/>
</dbReference>
<dbReference type="InterPro" id="IPR010280">
    <property type="entry name" value="U5_MeTrfase_fam"/>
</dbReference>
<dbReference type="PANTHER" id="PTHR47790:SF2">
    <property type="entry name" value="TRNA_TMRNA (URACIL-C(5))-METHYLTRANSFERASE"/>
    <property type="match status" value="1"/>
</dbReference>
<keyword evidence="8" id="KW-1185">Reference proteome</keyword>
<evidence type="ECO:0000313" key="8">
    <source>
        <dbReference type="Proteomes" id="UP000485058"/>
    </source>
</evidence>
<reference evidence="7 8" key="1">
    <citation type="submission" date="2020-02" db="EMBL/GenBank/DDBJ databases">
        <title>Draft genome sequence of Haematococcus lacustris strain NIES-144.</title>
        <authorList>
            <person name="Morimoto D."/>
            <person name="Nakagawa S."/>
            <person name="Yoshida T."/>
            <person name="Sawayama S."/>
        </authorList>
    </citation>
    <scope>NUCLEOTIDE SEQUENCE [LARGE SCALE GENOMIC DNA]</scope>
    <source>
        <strain evidence="7 8">NIES-144</strain>
    </source>
</reference>
<evidence type="ECO:0000313" key="7">
    <source>
        <dbReference type="EMBL" id="GFH13555.1"/>
    </source>
</evidence>
<comment type="caution">
    <text evidence="7">The sequence shown here is derived from an EMBL/GenBank/DDBJ whole genome shotgun (WGS) entry which is preliminary data.</text>
</comment>
<dbReference type="GO" id="GO:0032259">
    <property type="term" value="P:methylation"/>
    <property type="evidence" value="ECO:0007669"/>
    <property type="project" value="UniProtKB-KW"/>
</dbReference>
<evidence type="ECO:0000256" key="1">
    <source>
        <dbReference type="ARBA" id="ARBA00022603"/>
    </source>
</evidence>
<keyword evidence="1 5" id="KW-0489">Methyltransferase</keyword>
<feature type="binding site" evidence="5">
    <location>
        <position position="214"/>
    </location>
    <ligand>
        <name>S-adenosyl-L-methionine</name>
        <dbReference type="ChEBI" id="CHEBI:59789"/>
    </ligand>
</feature>
<feature type="non-terminal residue" evidence="7">
    <location>
        <position position="280"/>
    </location>
</feature>
<dbReference type="GO" id="GO:0030697">
    <property type="term" value="F:tRNA (uracil(54)-C5)-methyltransferase activity, S-adenosyl methionine-dependent"/>
    <property type="evidence" value="ECO:0007669"/>
    <property type="project" value="InterPro"/>
</dbReference>
<dbReference type="InterPro" id="IPR011869">
    <property type="entry name" value="TrmA_MeTrfase"/>
</dbReference>
<gene>
    <name evidence="7" type="ORF">HaLaN_09462</name>
</gene>
<evidence type="ECO:0000256" key="6">
    <source>
        <dbReference type="SAM" id="MobiDB-lite"/>
    </source>
</evidence>
<protein>
    <submittedName>
        <fullName evidence="7">tRNA (Uracil-5-)-methyltransferase</fullName>
    </submittedName>
</protein>
<name>A0A699YWH0_HAELA</name>
<dbReference type="AlphaFoldDB" id="A0A699YWH0"/>
<proteinExistence type="inferred from homology"/>
<dbReference type="PROSITE" id="PS51687">
    <property type="entry name" value="SAM_MT_RNA_M5U"/>
    <property type="match status" value="1"/>
</dbReference>
<evidence type="ECO:0000256" key="2">
    <source>
        <dbReference type="ARBA" id="ARBA00022679"/>
    </source>
</evidence>
<comment type="caution">
    <text evidence="5">Lacks conserved residue(s) required for the propagation of feature annotation.</text>
</comment>
<dbReference type="SUPFAM" id="SSF53335">
    <property type="entry name" value="S-adenosyl-L-methionine-dependent methyltransferases"/>
    <property type="match status" value="1"/>
</dbReference>
<evidence type="ECO:0000256" key="4">
    <source>
        <dbReference type="ARBA" id="ARBA00022694"/>
    </source>
</evidence>
<dbReference type="Pfam" id="PF05958">
    <property type="entry name" value="tRNA_U5-meth_tr"/>
    <property type="match status" value="1"/>
</dbReference>
<keyword evidence="2 5" id="KW-0808">Transferase</keyword>
<dbReference type="GO" id="GO:0019843">
    <property type="term" value="F:rRNA binding"/>
    <property type="evidence" value="ECO:0007669"/>
    <property type="project" value="TreeGrafter"/>
</dbReference>
<dbReference type="PANTHER" id="PTHR47790">
    <property type="entry name" value="TRNA/TMRNA (URACIL-C(5))-METHYLTRANSFERASE"/>
    <property type="match status" value="1"/>
</dbReference>
<accession>A0A699YWH0</accession>
<feature type="non-terminal residue" evidence="7">
    <location>
        <position position="1"/>
    </location>
</feature>
<keyword evidence="3 5" id="KW-0949">S-adenosyl-L-methionine</keyword>
<dbReference type="GO" id="GO:0008033">
    <property type="term" value="P:tRNA processing"/>
    <property type="evidence" value="ECO:0007669"/>
    <property type="project" value="UniProtKB-KW"/>
</dbReference>
<dbReference type="Proteomes" id="UP000485058">
    <property type="component" value="Unassembled WGS sequence"/>
</dbReference>
<evidence type="ECO:0000256" key="5">
    <source>
        <dbReference type="PROSITE-ProRule" id="PRU01024"/>
    </source>
</evidence>
<dbReference type="InterPro" id="IPR029063">
    <property type="entry name" value="SAM-dependent_MTases_sf"/>
</dbReference>
<feature type="compositionally biased region" description="Low complexity" evidence="6">
    <location>
        <begin position="249"/>
        <end position="267"/>
    </location>
</feature>
<dbReference type="GO" id="GO:0000049">
    <property type="term" value="F:tRNA binding"/>
    <property type="evidence" value="ECO:0007669"/>
    <property type="project" value="TreeGrafter"/>
</dbReference>
<evidence type="ECO:0000256" key="3">
    <source>
        <dbReference type="ARBA" id="ARBA00022691"/>
    </source>
</evidence>
<feature type="region of interest" description="Disordered" evidence="6">
    <location>
        <begin position="235"/>
        <end position="280"/>
    </location>
</feature>
<keyword evidence="4" id="KW-0819">tRNA processing</keyword>
<dbReference type="GO" id="GO:0005829">
    <property type="term" value="C:cytosol"/>
    <property type="evidence" value="ECO:0007669"/>
    <property type="project" value="TreeGrafter"/>
</dbReference>
<comment type="similarity">
    <text evidence="5">Belongs to the class I-like SAM-binding methyltransferase superfamily. RNA M5U methyltransferase family.</text>
</comment>
<sequence>MTEAAQLSFTAPIAVQSIDETQYDAQLSKKLTQLRLSLNELNSLAGAMPDIEVHESAKKHYRMRAEFTVWGTGKAASIPDTTPDVHFIMYESGSKVKPPPRELMNDLMGAVLAEANTSPIIRERLFQVNFHTALSGDCMVTLVYHKQLDDVWKEAALNLRAKLGKLPATLGHTPQIIGRSRKQKVMLDRDWVVERLQVNDQEFAYRQVEGSFSQPNAGVCQHMLAWAQKVTTPGAFPEPSPAHSPLGQTAKAPATRPAPTWATAAAPGDSEDMQSEPAAA</sequence>
<dbReference type="Gene3D" id="2.40.50.1070">
    <property type="match status" value="1"/>
</dbReference>
<organism evidence="7 8">
    <name type="scientific">Haematococcus lacustris</name>
    <name type="common">Green alga</name>
    <name type="synonym">Haematococcus pluvialis</name>
    <dbReference type="NCBI Taxonomy" id="44745"/>
    <lineage>
        <taxon>Eukaryota</taxon>
        <taxon>Viridiplantae</taxon>
        <taxon>Chlorophyta</taxon>
        <taxon>core chlorophytes</taxon>
        <taxon>Chlorophyceae</taxon>
        <taxon>CS clade</taxon>
        <taxon>Chlamydomonadales</taxon>
        <taxon>Haematococcaceae</taxon>
        <taxon>Haematococcus</taxon>
    </lineage>
</organism>